<feature type="chain" id="PRO_5017321984" description="Type IX secretion system membrane protein PorP/SprF" evidence="1">
    <location>
        <begin position="22"/>
        <end position="470"/>
    </location>
</feature>
<comment type="caution">
    <text evidence="2">The sequence shown here is derived from an EMBL/GenBank/DDBJ whole genome shotgun (WGS) entry which is preliminary data.</text>
</comment>
<protein>
    <recommendedName>
        <fullName evidence="4">Type IX secretion system membrane protein PorP/SprF</fullName>
    </recommendedName>
</protein>
<name>A0A395M374_9BACT</name>
<evidence type="ECO:0008006" key="4">
    <source>
        <dbReference type="Google" id="ProtNLM"/>
    </source>
</evidence>
<evidence type="ECO:0000256" key="1">
    <source>
        <dbReference type="SAM" id="SignalP"/>
    </source>
</evidence>
<proteinExistence type="predicted"/>
<accession>A0A395M374</accession>
<dbReference type="Proteomes" id="UP000266389">
    <property type="component" value="Unassembled WGS sequence"/>
</dbReference>
<dbReference type="AlphaFoldDB" id="A0A395M374"/>
<keyword evidence="1" id="KW-0732">Signal</keyword>
<gene>
    <name evidence="2" type="ORF">D0433_01140</name>
</gene>
<dbReference type="EMBL" id="PHFL01000007">
    <property type="protein sequence ID" value="RFM25259.1"/>
    <property type="molecule type" value="Genomic_DNA"/>
</dbReference>
<reference evidence="2 3" key="1">
    <citation type="journal article" date="2011" name="ISME J.">
        <title>Community ecology of hot spring cyanobacterial mats: predominant populations and their functional potential.</title>
        <authorList>
            <person name="Klatt C.G."/>
            <person name="Wood J.M."/>
            <person name="Rusch D.B."/>
            <person name="Bateson M.M."/>
            <person name="Hamamura N."/>
            <person name="Heidelberg J.F."/>
            <person name="Grossman A.R."/>
            <person name="Bhaya D."/>
            <person name="Cohan F.M."/>
            <person name="Kuhl M."/>
            <person name="Bryant D.A."/>
            <person name="Ward D.M."/>
        </authorList>
    </citation>
    <scope>NUCLEOTIDE SEQUENCE [LARGE SCALE GENOMIC DNA]</scope>
    <source>
        <strain evidence="2">OS</strain>
    </source>
</reference>
<evidence type="ECO:0000313" key="2">
    <source>
        <dbReference type="EMBL" id="RFM25259.1"/>
    </source>
</evidence>
<evidence type="ECO:0000313" key="3">
    <source>
        <dbReference type="Proteomes" id="UP000266389"/>
    </source>
</evidence>
<sequence length="470" mass="52724">MKKASTALFCFLLLAAPFSFVLPQSLVTADGRVFHTQKAILPRIGTISAGLSGSFFIRTVDYIAGGGVPDDIIQANADINVDYVMTQNLAVALTVNTLRIENRLDRLPTTTLLFSGVRLALKVGSLAVANNRIHLGGWFEVFAPFSREPNPPLMPFIMNEFGAGVNFVGSYFFDNIFPETSSGLHLNLGLRNYVSAQTIITRGVNPPIRVGNDIITLRYAFGYDTPLLIRGQTFIAFAEVFGELYITPSLQEYIYGRESFTYIGAGAKYQLLDWLWVEATGQFLVLGNRDETNYLTNLGTRPVSLVGLNYAPWRIAAGARVEFGRRIRIPYVIDEALGLYDPLVYSKRERRRHKRIMDVLDERSQELLDIFKNVRKQDSTLSGKIYYELVIGTSGAVEKIRTLVSTLDENPYSEFLEEQFAEAIRNWRFPPGSREVIFDVFKVELSKDGRLSIISAPYSEETTTKQAQAQ</sequence>
<feature type="signal peptide" evidence="1">
    <location>
        <begin position="1"/>
        <end position="21"/>
    </location>
</feature>
<organism evidence="2 3">
    <name type="scientific">Candidatus Thermochlorobacter aerophilus</name>
    <dbReference type="NCBI Taxonomy" id="1868324"/>
    <lineage>
        <taxon>Bacteria</taxon>
        <taxon>Pseudomonadati</taxon>
        <taxon>Chlorobiota</taxon>
        <taxon>Chlorobiia</taxon>
        <taxon>Chlorobiales</taxon>
        <taxon>Candidatus Thermochlorobacteriaceae</taxon>
        <taxon>Candidatus Thermochlorobacter</taxon>
    </lineage>
</organism>